<evidence type="ECO:0000313" key="2">
    <source>
        <dbReference type="Proteomes" id="UP000692954"/>
    </source>
</evidence>
<protein>
    <submittedName>
        <fullName evidence="1">Uncharacterized protein</fullName>
    </submittedName>
</protein>
<gene>
    <name evidence="1" type="ORF">PSON_ATCC_30995.1.T1210177</name>
</gene>
<comment type="caution">
    <text evidence="1">The sequence shown here is derived from an EMBL/GenBank/DDBJ whole genome shotgun (WGS) entry which is preliminary data.</text>
</comment>
<keyword evidence="2" id="KW-1185">Reference proteome</keyword>
<dbReference type="EMBL" id="CAJJDN010000121">
    <property type="protein sequence ID" value="CAD8119549.1"/>
    <property type="molecule type" value="Genomic_DNA"/>
</dbReference>
<reference evidence="1" key="1">
    <citation type="submission" date="2021-01" db="EMBL/GenBank/DDBJ databases">
        <authorList>
            <consortium name="Genoscope - CEA"/>
            <person name="William W."/>
        </authorList>
    </citation>
    <scope>NUCLEOTIDE SEQUENCE</scope>
</reference>
<accession>A0A8S1QVC0</accession>
<evidence type="ECO:0000313" key="1">
    <source>
        <dbReference type="EMBL" id="CAD8119549.1"/>
    </source>
</evidence>
<organism evidence="1 2">
    <name type="scientific">Paramecium sonneborni</name>
    <dbReference type="NCBI Taxonomy" id="65129"/>
    <lineage>
        <taxon>Eukaryota</taxon>
        <taxon>Sar</taxon>
        <taxon>Alveolata</taxon>
        <taxon>Ciliophora</taxon>
        <taxon>Intramacronucleata</taxon>
        <taxon>Oligohymenophorea</taxon>
        <taxon>Peniculida</taxon>
        <taxon>Parameciidae</taxon>
        <taxon>Paramecium</taxon>
    </lineage>
</organism>
<name>A0A8S1QVC0_9CILI</name>
<dbReference type="Proteomes" id="UP000692954">
    <property type="component" value="Unassembled WGS sequence"/>
</dbReference>
<proteinExistence type="predicted"/>
<dbReference type="AlphaFoldDB" id="A0A8S1QVC0"/>
<sequence>MRNLNKQIEQPTIQYRHHTYEKQRMKIKNSHNFKFCRKIKRNQCIK</sequence>